<feature type="region of interest" description="Disordered" evidence="1">
    <location>
        <begin position="100"/>
        <end position="138"/>
    </location>
</feature>
<dbReference type="SUPFAM" id="SSF49854">
    <property type="entry name" value="Spermadhesin, CUB domain"/>
    <property type="match status" value="1"/>
</dbReference>
<dbReference type="EMBL" id="QXFT01000046">
    <property type="protein sequence ID" value="KAE9357806.1"/>
    <property type="molecule type" value="Genomic_DNA"/>
</dbReference>
<feature type="region of interest" description="Disordered" evidence="1">
    <location>
        <begin position="1"/>
        <end position="21"/>
    </location>
</feature>
<feature type="compositionally biased region" description="Low complexity" evidence="1">
    <location>
        <begin position="117"/>
        <end position="131"/>
    </location>
</feature>
<protein>
    <recommendedName>
        <fullName evidence="4">HECT domain-containing protein</fullName>
    </recommendedName>
</protein>
<dbReference type="Proteomes" id="UP000434957">
    <property type="component" value="Unassembled WGS sequence"/>
</dbReference>
<organism evidence="2 3">
    <name type="scientific">Phytophthora rubi</name>
    <dbReference type="NCBI Taxonomy" id="129364"/>
    <lineage>
        <taxon>Eukaryota</taxon>
        <taxon>Sar</taxon>
        <taxon>Stramenopiles</taxon>
        <taxon>Oomycota</taxon>
        <taxon>Peronosporomycetes</taxon>
        <taxon>Peronosporales</taxon>
        <taxon>Peronosporaceae</taxon>
        <taxon>Phytophthora</taxon>
    </lineage>
</organism>
<reference evidence="2 3" key="1">
    <citation type="submission" date="2018-08" db="EMBL/GenBank/DDBJ databases">
        <title>Genomic investigation of the strawberry pathogen Phytophthora fragariae indicates pathogenicity is determined by transcriptional variation in three key races.</title>
        <authorList>
            <person name="Adams T.M."/>
            <person name="Armitage A.D."/>
            <person name="Sobczyk M.K."/>
            <person name="Bates H.J."/>
            <person name="Dunwell J.M."/>
            <person name="Nellist C.F."/>
            <person name="Harrison R.J."/>
        </authorList>
    </citation>
    <scope>NUCLEOTIDE SEQUENCE [LARGE SCALE GENOMIC DNA]</scope>
    <source>
        <strain evidence="2 3">SCRP333</strain>
    </source>
</reference>
<gene>
    <name evidence="2" type="ORF">PR003_g1602</name>
</gene>
<evidence type="ECO:0000313" key="3">
    <source>
        <dbReference type="Proteomes" id="UP000434957"/>
    </source>
</evidence>
<dbReference type="InterPro" id="IPR035914">
    <property type="entry name" value="Sperma_CUB_dom_sf"/>
</dbReference>
<evidence type="ECO:0008006" key="4">
    <source>
        <dbReference type="Google" id="ProtNLM"/>
    </source>
</evidence>
<evidence type="ECO:0000256" key="1">
    <source>
        <dbReference type="SAM" id="MobiDB-lite"/>
    </source>
</evidence>
<name>A0A6A4G0F3_9STRA</name>
<feature type="region of interest" description="Disordered" evidence="1">
    <location>
        <begin position="1045"/>
        <end position="1065"/>
    </location>
</feature>
<evidence type="ECO:0000313" key="2">
    <source>
        <dbReference type="EMBL" id="KAE9357806.1"/>
    </source>
</evidence>
<sequence>MGAQASRDADADPVPPEPQDEQLAARAWRTGVPFTLLHDEGFVVEKYQELLAASSAQPASKLSGGKALEEAQTTVSGLDEAPMDELQHATDMARIKLFARTKRDEGELNGSRPGSPSTSAATASTLTSSAAKENPPSALARMVGNTLSRESPESVESEKLRVQRDELLQVYFQQVAARMKQKQLATEGESIREEELEAAVTTETSSATSCSELPVIAEGRKILQDVTPASIFSVGSLRLQLEMLREFRVLSPRLFEKGAMALVQTLVDSPPFALRDIGADTPEDVLLNDLHRFCRDILHPEQGEQGATGVQHQVTLLLLLALGVSSGRISLLLEFVGELLAMPCEIATSVAPLQGYPFSAWIRLFMMRMQSYRIEFALGTFEDSTFVKKVAVKALPGEVDPAAKEDTDNDSAGLNSTLPSSSLATDGSYAYTWSMSKGLAKIGTGLNFTIAGRVYAEIPASVYMGGLEEKRAVRKLVYGFGEQVTEVSEVAKEEMARVLATTSSFGTTVQDIFGAAGQLDPFTAPKLLVSYSVGNRQDVCILENGDTFALRPFPSDNGDTNVRICRAWYGDFDILSNEALLEFLKLLGQKRSTSVDDNGEMGIVLTHDLLEQLLTLSDISPEKIVESKKLMVIFAAGNDSETVGAQLLREGDRFVDAEERTRDAYLSSLLYCGDSLYLNVMYPEIDLSGMLTGETKTTHRCRQLLRISPKDLGLLETLRVEDASSSSVARVPLYAYVTEGRFIYEINMGLGGVGVNVITPKTASSQGTELVITRQFVLDEKAIQCCEFVLCMAKIRNTMMINEDKLDGGLPCFYTNGASLGMLVVHPNAEELVTSKNRVHCVLFDCESGLEKKQQENGEGSGCSERSLPRASVCFDARNNLLWLYDEQKKVLRSYRNSGKRISLDENSIPSGVMTNTAIESENGVTYVETTSLSLLGILYKNAIATDTAEEKFSQLTRVPFAIDIQVETFKLLLAFTSKYVEIFKTNEVSIVQTYILQACLGILNKNLESLLLHADGRCKRDSIGLLMTGLSDPLDKLLEFSSEDHANERQRQTTPRSPRGPTSLKIDERSRVQVVSVSLDLYTTSIRIFHSDVSKQFTHVLKYLQLWQQSKATRMELKILARLLAHLCTRVDTIYQSMVACDDALAKFLKLVELAVRMQQQQLEVYCIASEGVSKTVKATVLPQSNENSFELISLVNAVAQVSFVGLACADGTSSRRAFEVAVKVFDTIRDACTSLLSNLADQTKHQDRQAQWLRIENVLKDGFVGVLAPVILSSGIMFLRNHKNIAALISRNDDNAYKPYGKIESLQGDDASANKTPHVTSRLFELLKDNSSEMLKFMTSLDVLVSFIEPTKRENTVENVSMALKTETMESSHEYENNMDALTELQVPGATRMVITFDPRSRTEVNYDYLTFYKDKSQGEYYGNQFYSGRDSEHNWPGVGDNPPLIIESDHCFVYFHSDGSNTDWGYKFTATAEILEKKKSLQQHWIVFLLESVVQLLDESMKLLVDGSTFAPIEDMEIQNEQYLQSDLLKSGVCTEVNKNAEVLQLLQDFVDPSESSDAKKVIDALQERSGAARPALALARSASFDQITSSAPNKSVNRAVRSVAAAILHHNMWGMDAYAFTQNLRDDISEQLLRGWKNAQKMRDWFHLGDAADAGIHGQMVPNRRRSGRLRRQPSAYKGLSEESLAILCDNVIQRARFLLEITPVSFAYVTGAKRRWGLLANWAPA</sequence>
<proteinExistence type="predicted"/>
<dbReference type="Gene3D" id="2.60.120.290">
    <property type="entry name" value="Spermadhesin, CUB domain"/>
    <property type="match status" value="1"/>
</dbReference>
<dbReference type="PANTHER" id="PTHR22772">
    <property type="entry name" value="NOVEL ZZ TYPE ZINC FINGER DOMAIN CONTAINING PROTEIN"/>
    <property type="match status" value="1"/>
</dbReference>
<dbReference type="InterPro" id="IPR040099">
    <property type="entry name" value="ZZEF1"/>
</dbReference>
<comment type="caution">
    <text evidence="2">The sequence shown here is derived from an EMBL/GenBank/DDBJ whole genome shotgun (WGS) entry which is preliminary data.</text>
</comment>
<keyword evidence="3" id="KW-1185">Reference proteome</keyword>
<accession>A0A6A4G0F3</accession>
<dbReference type="PANTHER" id="PTHR22772:SF4">
    <property type="entry name" value="ZINC FINGER ZZ-TYPE AND EF-HAND DOMAIN-CONTAINING PROTEIN 1"/>
    <property type="match status" value="1"/>
</dbReference>